<dbReference type="InterPro" id="IPR036396">
    <property type="entry name" value="Cyt_P450_sf"/>
</dbReference>
<dbReference type="GO" id="GO:0005506">
    <property type="term" value="F:iron ion binding"/>
    <property type="evidence" value="ECO:0007669"/>
    <property type="project" value="InterPro"/>
</dbReference>
<keyword evidence="1" id="KW-0503">Monooxygenase</keyword>
<proteinExistence type="predicted"/>
<dbReference type="EMBL" id="GL732668">
    <property type="protein sequence ID" value="EFX67796.1"/>
    <property type="molecule type" value="Genomic_DNA"/>
</dbReference>
<evidence type="ECO:0000256" key="1">
    <source>
        <dbReference type="ARBA" id="ARBA00023033"/>
    </source>
</evidence>
<gene>
    <name evidence="2" type="ORF">DAPPUDRAFT_261031</name>
</gene>
<dbReference type="HOGENOM" id="CLU_3108483_0_0_1"/>
<dbReference type="GO" id="GO:0004497">
    <property type="term" value="F:monooxygenase activity"/>
    <property type="evidence" value="ECO:0007669"/>
    <property type="project" value="UniProtKB-KW"/>
</dbReference>
<dbReference type="KEGG" id="dpx:DAPPUDRAFT_261031"/>
<organism evidence="2 3">
    <name type="scientific">Daphnia pulex</name>
    <name type="common">Water flea</name>
    <dbReference type="NCBI Taxonomy" id="6669"/>
    <lineage>
        <taxon>Eukaryota</taxon>
        <taxon>Metazoa</taxon>
        <taxon>Ecdysozoa</taxon>
        <taxon>Arthropoda</taxon>
        <taxon>Crustacea</taxon>
        <taxon>Branchiopoda</taxon>
        <taxon>Diplostraca</taxon>
        <taxon>Cladocera</taxon>
        <taxon>Anomopoda</taxon>
        <taxon>Daphniidae</taxon>
        <taxon>Daphnia</taxon>
    </lineage>
</organism>
<accession>E9HKE6</accession>
<dbReference type="GO" id="GO:0020037">
    <property type="term" value="F:heme binding"/>
    <property type="evidence" value="ECO:0007669"/>
    <property type="project" value="InterPro"/>
</dbReference>
<name>E9HKE6_DAPPU</name>
<dbReference type="Proteomes" id="UP000000305">
    <property type="component" value="Unassembled WGS sequence"/>
</dbReference>
<evidence type="ECO:0000313" key="3">
    <source>
        <dbReference type="Proteomes" id="UP000000305"/>
    </source>
</evidence>
<dbReference type="SUPFAM" id="SSF48264">
    <property type="entry name" value="Cytochrome P450"/>
    <property type="match status" value="1"/>
</dbReference>
<keyword evidence="1" id="KW-0560">Oxidoreductase</keyword>
<dbReference type="GO" id="GO:0016705">
    <property type="term" value="F:oxidoreductase activity, acting on paired donors, with incorporation or reduction of molecular oxygen"/>
    <property type="evidence" value="ECO:0007669"/>
    <property type="project" value="InterPro"/>
</dbReference>
<keyword evidence="3" id="KW-1185">Reference proteome</keyword>
<reference evidence="2 3" key="1">
    <citation type="journal article" date="2011" name="Science">
        <title>The ecoresponsive genome of Daphnia pulex.</title>
        <authorList>
            <person name="Colbourne J.K."/>
            <person name="Pfrender M.E."/>
            <person name="Gilbert D."/>
            <person name="Thomas W.K."/>
            <person name="Tucker A."/>
            <person name="Oakley T.H."/>
            <person name="Tokishita S."/>
            <person name="Aerts A."/>
            <person name="Arnold G.J."/>
            <person name="Basu M.K."/>
            <person name="Bauer D.J."/>
            <person name="Caceres C.E."/>
            <person name="Carmel L."/>
            <person name="Casola C."/>
            <person name="Choi J.H."/>
            <person name="Detter J.C."/>
            <person name="Dong Q."/>
            <person name="Dusheyko S."/>
            <person name="Eads B.D."/>
            <person name="Frohlich T."/>
            <person name="Geiler-Samerotte K.A."/>
            <person name="Gerlach D."/>
            <person name="Hatcher P."/>
            <person name="Jogdeo S."/>
            <person name="Krijgsveld J."/>
            <person name="Kriventseva E.V."/>
            <person name="Kultz D."/>
            <person name="Laforsch C."/>
            <person name="Lindquist E."/>
            <person name="Lopez J."/>
            <person name="Manak J.R."/>
            <person name="Muller J."/>
            <person name="Pangilinan J."/>
            <person name="Patwardhan R.P."/>
            <person name="Pitluck S."/>
            <person name="Pritham E.J."/>
            <person name="Rechtsteiner A."/>
            <person name="Rho M."/>
            <person name="Rogozin I.B."/>
            <person name="Sakarya O."/>
            <person name="Salamov A."/>
            <person name="Schaack S."/>
            <person name="Shapiro H."/>
            <person name="Shiga Y."/>
            <person name="Skalitzky C."/>
            <person name="Smith Z."/>
            <person name="Souvorov A."/>
            <person name="Sung W."/>
            <person name="Tang Z."/>
            <person name="Tsuchiya D."/>
            <person name="Tu H."/>
            <person name="Vos H."/>
            <person name="Wang M."/>
            <person name="Wolf Y.I."/>
            <person name="Yamagata H."/>
            <person name="Yamada T."/>
            <person name="Ye Y."/>
            <person name="Shaw J.R."/>
            <person name="Andrews J."/>
            <person name="Crease T.J."/>
            <person name="Tang H."/>
            <person name="Lucas S.M."/>
            <person name="Robertson H.M."/>
            <person name="Bork P."/>
            <person name="Koonin E.V."/>
            <person name="Zdobnov E.M."/>
            <person name="Grigoriev I.V."/>
            <person name="Lynch M."/>
            <person name="Boore J.L."/>
        </authorList>
    </citation>
    <scope>NUCLEOTIDE SEQUENCE [LARGE SCALE GENOMIC DNA]</scope>
</reference>
<dbReference type="OrthoDB" id="3934656at2759"/>
<protein>
    <submittedName>
        <fullName evidence="2">Uncharacterized protein</fullName>
    </submittedName>
</protein>
<sequence length="51" mass="5815">MEDLFTAGSNTSSGTIGFRVLYMIDYPTIPQKIREDRKCLWRFSSVTGTSH</sequence>
<dbReference type="InParanoid" id="E9HKE6"/>
<dbReference type="AlphaFoldDB" id="E9HKE6"/>
<evidence type="ECO:0000313" key="2">
    <source>
        <dbReference type="EMBL" id="EFX67796.1"/>
    </source>
</evidence>